<reference evidence="3" key="1">
    <citation type="submission" date="2018-05" db="EMBL/GenBank/DDBJ databases">
        <authorList>
            <person name="Lu D."/>
        </authorList>
    </citation>
    <scope>NUCLEOTIDE SEQUENCE [LARGE SCALE GENOMIC DNA]</scope>
    <source>
        <strain evidence="3">F01</strain>
    </source>
</reference>
<dbReference type="SUPFAM" id="SSF51905">
    <property type="entry name" value="FAD/NAD(P)-binding domain"/>
    <property type="match status" value="1"/>
</dbReference>
<keyword evidence="3" id="KW-1185">Reference proteome</keyword>
<dbReference type="PANTHER" id="PTHR16128">
    <property type="entry name" value="FAD/NAD(P)-BINDING OXIDOREDUCTASE FAMILY PROTEIN"/>
    <property type="match status" value="1"/>
</dbReference>
<protein>
    <submittedName>
        <fullName evidence="2">FAD-dependent oxidoreductase</fullName>
    </submittedName>
</protein>
<evidence type="ECO:0000259" key="1">
    <source>
        <dbReference type="Pfam" id="PF01593"/>
    </source>
</evidence>
<reference evidence="2 3" key="2">
    <citation type="submission" date="2018-06" db="EMBL/GenBank/DDBJ databases">
        <title>Marinobactersediminissp. nov, a moderately halophilic bacterium isolated from marine solar saltern.</title>
        <authorList>
            <person name="Zhang Y."/>
        </authorList>
    </citation>
    <scope>NUCLEOTIDE SEQUENCE [LARGE SCALE GENOMIC DNA]</scope>
    <source>
        <strain evidence="2 3">F01</strain>
    </source>
</reference>
<sequence>MFNQTDQMPVIRRVAIVGSGLAGLTAARLLGERNVAVSVFEKSRGPGGRMTAKRVPGGSADIGAQYFTARDPAFLQFLTDHAGEASFGVWQGRFGYQNNGGQWESFPDEARYVGIPRMTAITRELSSTIDITAQTRIERLISNGGQWTLRDTDGGSHGPYDAVIVTAPPAQTQELFANSQLQMLAEELNEPVRHVQPCWAAAVYFADPLEQPYEGMRCQDEVLYWVANNSSKPGRDDQGQWWVLHANPEWSHRHQDTSPEQVTADMVKAFQRVTGCSEQPDDVVSHRWLYAKSSAEETPGFRWFDDQCIGLAGDWLSGGRVEGAFESAKGLVDRILPD</sequence>
<feature type="domain" description="Amine oxidase" evidence="1">
    <location>
        <begin position="136"/>
        <end position="336"/>
    </location>
</feature>
<dbReference type="Gene3D" id="3.50.50.60">
    <property type="entry name" value="FAD/NAD(P)-binding domain"/>
    <property type="match status" value="1"/>
</dbReference>
<dbReference type="GO" id="GO:0016491">
    <property type="term" value="F:oxidoreductase activity"/>
    <property type="evidence" value="ECO:0007669"/>
    <property type="project" value="InterPro"/>
</dbReference>
<dbReference type="InterPro" id="IPR002937">
    <property type="entry name" value="Amino_oxidase"/>
</dbReference>
<proteinExistence type="predicted"/>
<dbReference type="PRINTS" id="PR00419">
    <property type="entry name" value="ADXRDTASE"/>
</dbReference>
<organism evidence="2 3">
    <name type="scientific">Marinobacter vulgaris</name>
    <dbReference type="NCBI Taxonomy" id="1928331"/>
    <lineage>
        <taxon>Bacteria</taxon>
        <taxon>Pseudomonadati</taxon>
        <taxon>Pseudomonadota</taxon>
        <taxon>Gammaproteobacteria</taxon>
        <taxon>Pseudomonadales</taxon>
        <taxon>Marinobacteraceae</taxon>
        <taxon>Marinobacter</taxon>
    </lineage>
</organism>
<comment type="caution">
    <text evidence="2">The sequence shown here is derived from an EMBL/GenBank/DDBJ whole genome shotgun (WGS) entry which is preliminary data.</text>
</comment>
<evidence type="ECO:0000313" key="2">
    <source>
        <dbReference type="EMBL" id="PXX91902.1"/>
    </source>
</evidence>
<dbReference type="InterPro" id="IPR036188">
    <property type="entry name" value="FAD/NAD-bd_sf"/>
</dbReference>
<dbReference type="Proteomes" id="UP000253987">
    <property type="component" value="Unassembled WGS sequence"/>
</dbReference>
<dbReference type="PANTHER" id="PTHR16128:SF5">
    <property type="entry name" value="FAD_NAD(P)-BINDING OXIDOREDUCTASE FAMILY PROTEIN"/>
    <property type="match status" value="1"/>
</dbReference>
<gene>
    <name evidence="2" type="ORF">DIT71_08640</name>
</gene>
<dbReference type="Pfam" id="PF01593">
    <property type="entry name" value="Amino_oxidase"/>
    <property type="match status" value="1"/>
</dbReference>
<dbReference type="Pfam" id="PF13450">
    <property type="entry name" value="NAD_binding_8"/>
    <property type="match status" value="1"/>
</dbReference>
<evidence type="ECO:0000313" key="3">
    <source>
        <dbReference type="Proteomes" id="UP000253987"/>
    </source>
</evidence>
<dbReference type="OrthoDB" id="5792777at2"/>
<dbReference type="AlphaFoldDB" id="A0A2V3ZM70"/>
<dbReference type="RefSeq" id="WP_114612783.1">
    <property type="nucleotide sequence ID" value="NZ_QFWX01000003.1"/>
</dbReference>
<accession>A0A2V3ZM70</accession>
<dbReference type="EMBL" id="QFWX01000003">
    <property type="protein sequence ID" value="PXX91902.1"/>
    <property type="molecule type" value="Genomic_DNA"/>
</dbReference>
<dbReference type="Gene3D" id="3.90.660.10">
    <property type="match status" value="1"/>
</dbReference>
<name>A0A2V3ZM70_9GAMM</name>